<sequence length="434" mass="47861">MIFMDRILHKTASRARTILLRGHKTFSDFESYVLNRVSELDTNEDEAYSTLVHDAVRHNKDLDIVLKTEVSSINNFDSEGLAPLHLACLHDNSNALKKLLHHGANVDATDRQGETPLHLAALRGQVTFASWLLDAGSNINRRNSHGDAALHKACRYPGLGQDNQIVEYLLGRGTNASMVNDYGDTVLHLLANQPAKSPSLERTFDALLRYGAWSVIDAQNHFGNTPLLKSLWEVNDTAARLLLRAGACGTITNGKKLNVLHAAARLGNHEVITCLRQAKLEGLDYRSKSTNGLAPIGELRRSIRGDQGGGAGMVKNRHPSTSEISSFEDLLREVRDRTIITENARLMEIILSIKDDNPMETCEALRGIIRMKKEAGILEEMIALDDVVSKVLNGSTQEAATKLEVFMAISNQRLASSTLDEEADGLLMSITKER</sequence>
<dbReference type="SMART" id="SM00248">
    <property type="entry name" value="ANK"/>
    <property type="match status" value="6"/>
</dbReference>
<accession>A0ABR1TCK9</accession>
<evidence type="ECO:0000256" key="2">
    <source>
        <dbReference type="ARBA" id="ARBA00023043"/>
    </source>
</evidence>
<evidence type="ECO:0000313" key="4">
    <source>
        <dbReference type="EMBL" id="KAK8044342.1"/>
    </source>
</evidence>
<dbReference type="PANTHER" id="PTHR24198">
    <property type="entry name" value="ANKYRIN REPEAT AND PROTEIN KINASE DOMAIN-CONTAINING PROTEIN"/>
    <property type="match status" value="1"/>
</dbReference>
<feature type="repeat" description="ANK" evidence="3">
    <location>
        <begin position="145"/>
        <end position="181"/>
    </location>
</feature>
<keyword evidence="2 3" id="KW-0040">ANK repeat</keyword>
<keyword evidence="1" id="KW-0677">Repeat</keyword>
<gene>
    <name evidence="4" type="ORF">PG993_004366</name>
</gene>
<feature type="repeat" description="ANK" evidence="3">
    <location>
        <begin position="79"/>
        <end position="111"/>
    </location>
</feature>
<evidence type="ECO:0000313" key="5">
    <source>
        <dbReference type="Proteomes" id="UP001444661"/>
    </source>
</evidence>
<dbReference type="InterPro" id="IPR036770">
    <property type="entry name" value="Ankyrin_rpt-contain_sf"/>
</dbReference>
<evidence type="ECO:0000256" key="3">
    <source>
        <dbReference type="PROSITE-ProRule" id="PRU00023"/>
    </source>
</evidence>
<reference evidence="4 5" key="1">
    <citation type="submission" date="2023-01" db="EMBL/GenBank/DDBJ databases">
        <title>Analysis of 21 Apiospora genomes using comparative genomics revels a genus with tremendous synthesis potential of carbohydrate active enzymes and secondary metabolites.</title>
        <authorList>
            <person name="Sorensen T."/>
        </authorList>
    </citation>
    <scope>NUCLEOTIDE SEQUENCE [LARGE SCALE GENOMIC DNA]</scope>
    <source>
        <strain evidence="4 5">CBS 33761</strain>
    </source>
</reference>
<dbReference type="InterPro" id="IPR002110">
    <property type="entry name" value="Ankyrin_rpt"/>
</dbReference>
<name>A0ABR1TCK9_9PEZI</name>
<dbReference type="PROSITE" id="PS50297">
    <property type="entry name" value="ANK_REP_REGION"/>
    <property type="match status" value="2"/>
</dbReference>
<feature type="repeat" description="ANK" evidence="3">
    <location>
        <begin position="112"/>
        <end position="144"/>
    </location>
</feature>
<dbReference type="Pfam" id="PF12796">
    <property type="entry name" value="Ank_2"/>
    <property type="match status" value="1"/>
</dbReference>
<dbReference type="Gene3D" id="1.25.40.20">
    <property type="entry name" value="Ankyrin repeat-containing domain"/>
    <property type="match status" value="3"/>
</dbReference>
<evidence type="ECO:0000256" key="1">
    <source>
        <dbReference type="ARBA" id="ARBA00022737"/>
    </source>
</evidence>
<organism evidence="4 5">
    <name type="scientific">Apiospora rasikravindrae</name>
    <dbReference type="NCBI Taxonomy" id="990691"/>
    <lineage>
        <taxon>Eukaryota</taxon>
        <taxon>Fungi</taxon>
        <taxon>Dikarya</taxon>
        <taxon>Ascomycota</taxon>
        <taxon>Pezizomycotina</taxon>
        <taxon>Sordariomycetes</taxon>
        <taxon>Xylariomycetidae</taxon>
        <taxon>Amphisphaeriales</taxon>
        <taxon>Apiosporaceae</taxon>
        <taxon>Apiospora</taxon>
    </lineage>
</organism>
<keyword evidence="5" id="KW-1185">Reference proteome</keyword>
<comment type="caution">
    <text evidence="4">The sequence shown here is derived from an EMBL/GenBank/DDBJ whole genome shotgun (WGS) entry which is preliminary data.</text>
</comment>
<dbReference type="SUPFAM" id="SSF48403">
    <property type="entry name" value="Ankyrin repeat"/>
    <property type="match status" value="1"/>
</dbReference>
<proteinExistence type="predicted"/>
<dbReference type="PANTHER" id="PTHR24198:SF165">
    <property type="entry name" value="ANKYRIN REPEAT-CONTAINING PROTEIN-RELATED"/>
    <property type="match status" value="1"/>
</dbReference>
<protein>
    <submittedName>
        <fullName evidence="4">Ankyrin repeat-containing domain protein</fullName>
    </submittedName>
</protein>
<dbReference type="EMBL" id="JAQQWK010000003">
    <property type="protein sequence ID" value="KAK8044342.1"/>
    <property type="molecule type" value="Genomic_DNA"/>
</dbReference>
<dbReference type="Proteomes" id="UP001444661">
    <property type="component" value="Unassembled WGS sequence"/>
</dbReference>
<dbReference type="PROSITE" id="PS50088">
    <property type="entry name" value="ANK_REPEAT"/>
    <property type="match status" value="3"/>
</dbReference>